<feature type="transmembrane region" description="Helical" evidence="1">
    <location>
        <begin position="104"/>
        <end position="127"/>
    </location>
</feature>
<gene>
    <name evidence="2" type="ORF">RM531_15450</name>
</gene>
<dbReference type="Proteomes" id="UP001259982">
    <property type="component" value="Unassembled WGS sequence"/>
</dbReference>
<dbReference type="Pfam" id="PF14897">
    <property type="entry name" value="EpsG"/>
    <property type="match status" value="1"/>
</dbReference>
<feature type="transmembrane region" description="Helical" evidence="1">
    <location>
        <begin position="247"/>
        <end position="267"/>
    </location>
</feature>
<name>A0ABU3BBM4_9GAMM</name>
<keyword evidence="1" id="KW-1133">Transmembrane helix</keyword>
<dbReference type="EMBL" id="JAVRHY010000023">
    <property type="protein sequence ID" value="MDT0619868.1"/>
    <property type="molecule type" value="Genomic_DNA"/>
</dbReference>
<feature type="transmembrane region" description="Helical" evidence="1">
    <location>
        <begin position="177"/>
        <end position="198"/>
    </location>
</feature>
<feature type="transmembrane region" description="Helical" evidence="1">
    <location>
        <begin position="70"/>
        <end position="97"/>
    </location>
</feature>
<keyword evidence="1" id="KW-0812">Transmembrane</keyword>
<evidence type="ECO:0000313" key="2">
    <source>
        <dbReference type="EMBL" id="MDT0619868.1"/>
    </source>
</evidence>
<sequence length="336" mass="37218">MPAGLALARAPLGRVMMWWLGIAIALLVGLRFEVGGDWGSYVGYLIRAQEFSLAQNLALGDPGYQLLNSVAAALGAGVWFVNLVCAAVFAAGLTVFARRLPDSLLAVAVAMPYLVIVVAMGYTRQAVAIGLAMIGLAYLTDRRNAWFVFYIALAASFHKSAVLLLPFAVLANTRRRLATSIWVGIAGAVFYLVFLAEHAQRLWYNYVQTDYAYASEGALIRVSMNALPAAVFLLLHRRIPMTTEQRALWFWVSVFSLACLGLVMQAPTAVDRMALYFIPLQLVVWSYLPLRFVGSQRALVRYAILVFYGAVLFVWLNYATHAFAWLPYQFWPVVGE</sequence>
<dbReference type="RefSeq" id="WP_311660572.1">
    <property type="nucleotide sequence ID" value="NZ_JAVRHY010000023.1"/>
</dbReference>
<proteinExistence type="predicted"/>
<accession>A0ABU3BBM4</accession>
<keyword evidence="1" id="KW-0472">Membrane</keyword>
<keyword evidence="3" id="KW-1185">Reference proteome</keyword>
<protein>
    <submittedName>
        <fullName evidence="2">EpsG family protein</fullName>
    </submittedName>
</protein>
<evidence type="ECO:0000313" key="3">
    <source>
        <dbReference type="Proteomes" id="UP001259982"/>
    </source>
</evidence>
<feature type="transmembrane region" description="Helical" evidence="1">
    <location>
        <begin position="302"/>
        <end position="326"/>
    </location>
</feature>
<feature type="transmembrane region" description="Helical" evidence="1">
    <location>
        <begin position="273"/>
        <end position="290"/>
    </location>
</feature>
<feature type="transmembrane region" description="Helical" evidence="1">
    <location>
        <begin position="218"/>
        <end position="235"/>
    </location>
</feature>
<evidence type="ECO:0000256" key="1">
    <source>
        <dbReference type="SAM" id="Phobius"/>
    </source>
</evidence>
<comment type="caution">
    <text evidence="2">The sequence shown here is derived from an EMBL/GenBank/DDBJ whole genome shotgun (WGS) entry which is preliminary data.</text>
</comment>
<organism evidence="2 3">
    <name type="scientific">Spectribacter acetivorans</name>
    <dbReference type="NCBI Taxonomy" id="3075603"/>
    <lineage>
        <taxon>Bacteria</taxon>
        <taxon>Pseudomonadati</taxon>
        <taxon>Pseudomonadota</taxon>
        <taxon>Gammaproteobacteria</taxon>
        <taxon>Salinisphaerales</taxon>
        <taxon>Salinisphaeraceae</taxon>
        <taxon>Spectribacter</taxon>
    </lineage>
</organism>
<feature type="transmembrane region" description="Helical" evidence="1">
    <location>
        <begin position="12"/>
        <end position="32"/>
    </location>
</feature>
<dbReference type="InterPro" id="IPR049458">
    <property type="entry name" value="EpsG-like"/>
</dbReference>
<feature type="transmembrane region" description="Helical" evidence="1">
    <location>
        <begin position="147"/>
        <end position="170"/>
    </location>
</feature>
<reference evidence="2 3" key="1">
    <citation type="submission" date="2023-09" db="EMBL/GenBank/DDBJ databases">
        <authorList>
            <person name="Rey-Velasco X."/>
        </authorList>
    </citation>
    <scope>NUCLEOTIDE SEQUENCE [LARGE SCALE GENOMIC DNA]</scope>
    <source>
        <strain evidence="2 3">P385</strain>
    </source>
</reference>